<accession>A0A6L7GMU9</accession>
<organism evidence="1 2">
    <name type="scientific">Gordonia mangrovi</name>
    <dbReference type="NCBI Taxonomy" id="2665643"/>
    <lineage>
        <taxon>Bacteria</taxon>
        <taxon>Bacillati</taxon>
        <taxon>Actinomycetota</taxon>
        <taxon>Actinomycetes</taxon>
        <taxon>Mycobacteriales</taxon>
        <taxon>Gordoniaceae</taxon>
        <taxon>Gordonia</taxon>
    </lineage>
</organism>
<name>A0A6L7GMU9_9ACTN</name>
<evidence type="ECO:0000313" key="1">
    <source>
        <dbReference type="EMBL" id="MXP21206.1"/>
    </source>
</evidence>
<keyword evidence="2" id="KW-1185">Reference proteome</keyword>
<comment type="caution">
    <text evidence="1">The sequence shown here is derived from an EMBL/GenBank/DDBJ whole genome shotgun (WGS) entry which is preliminary data.</text>
</comment>
<reference evidence="1 2" key="1">
    <citation type="submission" date="2019-11" db="EMBL/GenBank/DDBJ databases">
        <title>Gordonia sp. nov., a novel actinobacterium isolated from mangrove soil in Hainan.</title>
        <authorList>
            <person name="Huang X."/>
            <person name="Xie Y."/>
            <person name="Chu X."/>
            <person name="Xiao K."/>
        </authorList>
    </citation>
    <scope>NUCLEOTIDE SEQUENCE [LARGE SCALE GENOMIC DNA]</scope>
    <source>
        <strain evidence="1 2">HNM0687</strain>
    </source>
</reference>
<sequence length="117" mass="12438">MVGMNTTRQTPTARHGTITADSILVIMDGSTRAHTLVHDMLRTGRRVVLTAATSHDLVPFIDASVRAQVWAVVSDPSDPEQIDSIIERADDLVGPVVMIVDPGGLLADVAAADRQVA</sequence>
<gene>
    <name evidence="1" type="ORF">GIY30_07540</name>
</gene>
<dbReference type="AlphaFoldDB" id="A0A6L7GMU9"/>
<proteinExistence type="predicted"/>
<evidence type="ECO:0000313" key="2">
    <source>
        <dbReference type="Proteomes" id="UP000475545"/>
    </source>
</evidence>
<dbReference type="Proteomes" id="UP000475545">
    <property type="component" value="Unassembled WGS sequence"/>
</dbReference>
<dbReference type="EMBL" id="WMBR01000001">
    <property type="protein sequence ID" value="MXP21206.1"/>
    <property type="molecule type" value="Genomic_DNA"/>
</dbReference>
<protein>
    <submittedName>
        <fullName evidence="1">Uncharacterized protein</fullName>
    </submittedName>
</protein>